<evidence type="ECO:0000256" key="1">
    <source>
        <dbReference type="SAM" id="MobiDB-lite"/>
    </source>
</evidence>
<sequence length="62" mass="7517">RGADYADEKDEEEGEEIDWDRRSMEAEMEECQQPRCIKRRKLYEDLALLEEEQALRRATKVR</sequence>
<accession>A0A8R1YZ12</accession>
<dbReference type="AlphaFoldDB" id="A0A2A6BHE7"/>
<accession>A0A2A6BHE7</accession>
<evidence type="ECO:0000313" key="3">
    <source>
        <dbReference type="Proteomes" id="UP000005239"/>
    </source>
</evidence>
<dbReference type="Proteomes" id="UP000005239">
    <property type="component" value="Unassembled WGS sequence"/>
</dbReference>
<feature type="region of interest" description="Disordered" evidence="1">
    <location>
        <begin position="1"/>
        <end position="24"/>
    </location>
</feature>
<gene>
    <name evidence="2" type="primary">WBGene00281268</name>
</gene>
<organism evidence="2 3">
    <name type="scientific">Pristionchus pacificus</name>
    <name type="common">Parasitic nematode worm</name>
    <dbReference type="NCBI Taxonomy" id="54126"/>
    <lineage>
        <taxon>Eukaryota</taxon>
        <taxon>Metazoa</taxon>
        <taxon>Ecdysozoa</taxon>
        <taxon>Nematoda</taxon>
        <taxon>Chromadorea</taxon>
        <taxon>Rhabditida</taxon>
        <taxon>Rhabditina</taxon>
        <taxon>Diplogasteromorpha</taxon>
        <taxon>Diplogasteroidea</taxon>
        <taxon>Neodiplogasteridae</taxon>
        <taxon>Pristionchus</taxon>
    </lineage>
</organism>
<reference evidence="3" key="1">
    <citation type="journal article" date="2008" name="Nat. Genet.">
        <title>The Pristionchus pacificus genome provides a unique perspective on nematode lifestyle and parasitism.</title>
        <authorList>
            <person name="Dieterich C."/>
            <person name="Clifton S.W."/>
            <person name="Schuster L.N."/>
            <person name="Chinwalla A."/>
            <person name="Delehaunty K."/>
            <person name="Dinkelacker I."/>
            <person name="Fulton L."/>
            <person name="Fulton R."/>
            <person name="Godfrey J."/>
            <person name="Minx P."/>
            <person name="Mitreva M."/>
            <person name="Roeseler W."/>
            <person name="Tian H."/>
            <person name="Witte H."/>
            <person name="Yang S.P."/>
            <person name="Wilson R.K."/>
            <person name="Sommer R.J."/>
        </authorList>
    </citation>
    <scope>NUCLEOTIDE SEQUENCE [LARGE SCALE GENOMIC DNA]</scope>
    <source>
        <strain evidence="3">PS312</strain>
    </source>
</reference>
<proteinExistence type="predicted"/>
<dbReference type="EnsemblMetazoa" id="PPA42899.1">
    <property type="protein sequence ID" value="PPA42899.1"/>
    <property type="gene ID" value="WBGene00281268"/>
</dbReference>
<protein>
    <submittedName>
        <fullName evidence="2">Uncharacterized protein</fullName>
    </submittedName>
</protein>
<reference evidence="2" key="2">
    <citation type="submission" date="2022-06" db="UniProtKB">
        <authorList>
            <consortium name="EnsemblMetazoa"/>
        </authorList>
    </citation>
    <scope>IDENTIFICATION</scope>
    <source>
        <strain evidence="2">PS312</strain>
    </source>
</reference>
<evidence type="ECO:0000313" key="2">
    <source>
        <dbReference type="EnsemblMetazoa" id="PPA42899.1"/>
    </source>
</evidence>
<name>A0A2A6BHE7_PRIPA</name>
<feature type="compositionally biased region" description="Acidic residues" evidence="1">
    <location>
        <begin position="7"/>
        <end position="18"/>
    </location>
</feature>
<keyword evidence="3" id="KW-1185">Reference proteome</keyword>